<dbReference type="EMBL" id="JAESWA010000017">
    <property type="protein sequence ID" value="MBL4930935.1"/>
    <property type="molecule type" value="Genomic_DNA"/>
</dbReference>
<evidence type="ECO:0000313" key="2">
    <source>
        <dbReference type="EMBL" id="MBL4930935.1"/>
    </source>
</evidence>
<gene>
    <name evidence="2" type="ORF">JK634_03895</name>
</gene>
<organism evidence="2 3">
    <name type="scientific">Clostridium paridis</name>
    <dbReference type="NCBI Taxonomy" id="2803863"/>
    <lineage>
        <taxon>Bacteria</taxon>
        <taxon>Bacillati</taxon>
        <taxon>Bacillota</taxon>
        <taxon>Clostridia</taxon>
        <taxon>Eubacteriales</taxon>
        <taxon>Clostridiaceae</taxon>
        <taxon>Clostridium</taxon>
    </lineage>
</organism>
<reference evidence="2" key="1">
    <citation type="submission" date="2021-01" db="EMBL/GenBank/DDBJ databases">
        <title>Genome public.</title>
        <authorList>
            <person name="Liu C."/>
            <person name="Sun Q."/>
        </authorList>
    </citation>
    <scope>NUCLEOTIDE SEQUENCE</scope>
    <source>
        <strain evidence="2">YIM B02565</strain>
    </source>
</reference>
<evidence type="ECO:0000259" key="1">
    <source>
        <dbReference type="Pfam" id="PF13228"/>
    </source>
</evidence>
<name>A0A937FBB6_9CLOT</name>
<dbReference type="AlphaFoldDB" id="A0A937FBB6"/>
<protein>
    <submittedName>
        <fullName evidence="2">DUF4037 domain-containing protein</fullName>
    </submittedName>
</protein>
<keyword evidence="3" id="KW-1185">Reference proteome</keyword>
<feature type="domain" description="DUF4037" evidence="1">
    <location>
        <begin position="133"/>
        <end position="196"/>
    </location>
</feature>
<accession>A0A937FBB6</accession>
<sequence length="204" mass="23655">MVYNTEKILDTLIKNISEIVEVQSIGISGGKTSLPKVREGDIDIFIYCDTIPDIEKRQLVINELGNMIQEYKLNTFEGGHWGVGDFMLINGIETWLMYFTETETLTDVASILKGEQPDKLDNYYYPIGRCAMLGNIQVLVDKNKFLYNLRKRLSKYPEELAKILVQYHMTELEDTEDLERAVVRKDVLFYHFAIDISIDHFLQT</sequence>
<dbReference type="Pfam" id="PF13228">
    <property type="entry name" value="DUF4037"/>
    <property type="match status" value="1"/>
</dbReference>
<dbReference type="RefSeq" id="WP_202766313.1">
    <property type="nucleotide sequence ID" value="NZ_JAESWA010000017.1"/>
</dbReference>
<proteinExistence type="predicted"/>
<comment type="caution">
    <text evidence="2">The sequence shown here is derived from an EMBL/GenBank/DDBJ whole genome shotgun (WGS) entry which is preliminary data.</text>
</comment>
<dbReference type="InterPro" id="IPR025117">
    <property type="entry name" value="DUF4037"/>
</dbReference>
<evidence type="ECO:0000313" key="3">
    <source>
        <dbReference type="Proteomes" id="UP000623681"/>
    </source>
</evidence>
<dbReference type="Proteomes" id="UP000623681">
    <property type="component" value="Unassembled WGS sequence"/>
</dbReference>